<dbReference type="HOGENOM" id="CLU_3054477_0_0_1"/>
<dbReference type="InParanoid" id="A0C2U2"/>
<accession>A0C2U2</accession>
<feature type="region of interest" description="Disordered" evidence="1">
    <location>
        <begin position="28"/>
        <end position="54"/>
    </location>
</feature>
<dbReference type="AlphaFoldDB" id="A0C2U2"/>
<reference evidence="2 3" key="1">
    <citation type="journal article" date="2006" name="Nature">
        <title>Global trends of whole-genome duplications revealed by the ciliate Paramecium tetraurelia.</title>
        <authorList>
            <consortium name="Genoscope"/>
            <person name="Aury J.-M."/>
            <person name="Jaillon O."/>
            <person name="Duret L."/>
            <person name="Noel B."/>
            <person name="Jubin C."/>
            <person name="Porcel B.M."/>
            <person name="Segurens B."/>
            <person name="Daubin V."/>
            <person name="Anthouard V."/>
            <person name="Aiach N."/>
            <person name="Arnaiz O."/>
            <person name="Billaut A."/>
            <person name="Beisson J."/>
            <person name="Blanc I."/>
            <person name="Bouhouche K."/>
            <person name="Camara F."/>
            <person name="Duharcourt S."/>
            <person name="Guigo R."/>
            <person name="Gogendeau D."/>
            <person name="Katinka M."/>
            <person name="Keller A.-M."/>
            <person name="Kissmehl R."/>
            <person name="Klotz C."/>
            <person name="Koll F."/>
            <person name="Le Moue A."/>
            <person name="Lepere C."/>
            <person name="Malinsky S."/>
            <person name="Nowacki M."/>
            <person name="Nowak J.K."/>
            <person name="Plattner H."/>
            <person name="Poulain J."/>
            <person name="Ruiz F."/>
            <person name="Serrano V."/>
            <person name="Zagulski M."/>
            <person name="Dessen P."/>
            <person name="Betermier M."/>
            <person name="Weissenbach J."/>
            <person name="Scarpelli C."/>
            <person name="Schachter V."/>
            <person name="Sperling L."/>
            <person name="Meyer E."/>
            <person name="Cohen J."/>
            <person name="Wincker P."/>
        </authorList>
    </citation>
    <scope>NUCLEOTIDE SEQUENCE [LARGE SCALE GENOMIC DNA]</scope>
    <source>
        <strain evidence="2 3">Stock d4-2</strain>
    </source>
</reference>
<feature type="compositionally biased region" description="Basic and acidic residues" evidence="1">
    <location>
        <begin position="29"/>
        <end position="38"/>
    </location>
</feature>
<dbReference type="RefSeq" id="XP_001432506.1">
    <property type="nucleotide sequence ID" value="XM_001432469.1"/>
</dbReference>
<feature type="compositionally biased region" description="Polar residues" evidence="1">
    <location>
        <begin position="41"/>
        <end position="54"/>
    </location>
</feature>
<dbReference type="GeneID" id="5018291"/>
<dbReference type="EMBL" id="CT868036">
    <property type="protein sequence ID" value="CAK65109.1"/>
    <property type="molecule type" value="Genomic_DNA"/>
</dbReference>
<protein>
    <submittedName>
        <fullName evidence="2">Uncharacterized protein</fullName>
    </submittedName>
</protein>
<organism evidence="2 3">
    <name type="scientific">Paramecium tetraurelia</name>
    <dbReference type="NCBI Taxonomy" id="5888"/>
    <lineage>
        <taxon>Eukaryota</taxon>
        <taxon>Sar</taxon>
        <taxon>Alveolata</taxon>
        <taxon>Ciliophora</taxon>
        <taxon>Intramacronucleata</taxon>
        <taxon>Oligohymenophorea</taxon>
        <taxon>Peniculida</taxon>
        <taxon>Parameciidae</taxon>
        <taxon>Paramecium</taxon>
    </lineage>
</organism>
<evidence type="ECO:0000313" key="2">
    <source>
        <dbReference type="EMBL" id="CAK65109.1"/>
    </source>
</evidence>
<evidence type="ECO:0000313" key="3">
    <source>
        <dbReference type="Proteomes" id="UP000000600"/>
    </source>
</evidence>
<dbReference type="Proteomes" id="UP000000600">
    <property type="component" value="Unassembled WGS sequence"/>
</dbReference>
<gene>
    <name evidence="2" type="ORF">GSPATT00034587001</name>
</gene>
<evidence type="ECO:0000256" key="1">
    <source>
        <dbReference type="SAM" id="MobiDB-lite"/>
    </source>
</evidence>
<keyword evidence="3" id="KW-1185">Reference proteome</keyword>
<proteinExistence type="predicted"/>
<name>A0C2U2_PARTE</name>
<dbReference type="KEGG" id="ptm:GSPATT00034587001"/>
<sequence>MHFSYQSWITHIPQDVIAQDLTKLGTAPKTEKKKREIESLLESQQPGIEINQAN</sequence>